<dbReference type="InterPro" id="IPR037069">
    <property type="entry name" value="AcylCoA_DH/ox_N_sf"/>
</dbReference>
<dbReference type="InterPro" id="IPR006089">
    <property type="entry name" value="Acyl-CoA_DH_CS"/>
</dbReference>
<comment type="cofactor">
    <cofactor evidence="1 5">
        <name>FAD</name>
        <dbReference type="ChEBI" id="CHEBI:57692"/>
    </cofactor>
</comment>
<dbReference type="InterPro" id="IPR009075">
    <property type="entry name" value="AcylCo_DH/oxidase_C"/>
</dbReference>
<organism evidence="9 10">
    <name type="scientific">Nonomuraea monospora</name>
    <dbReference type="NCBI Taxonomy" id="568818"/>
    <lineage>
        <taxon>Bacteria</taxon>
        <taxon>Bacillati</taxon>
        <taxon>Actinomycetota</taxon>
        <taxon>Actinomycetes</taxon>
        <taxon>Streptosporangiales</taxon>
        <taxon>Streptosporangiaceae</taxon>
        <taxon>Nonomuraea</taxon>
    </lineage>
</organism>
<dbReference type="Proteomes" id="UP001499843">
    <property type="component" value="Unassembled WGS sequence"/>
</dbReference>
<dbReference type="PANTHER" id="PTHR43884">
    <property type="entry name" value="ACYL-COA DEHYDROGENASE"/>
    <property type="match status" value="1"/>
</dbReference>
<protein>
    <submittedName>
        <fullName evidence="9">Acyl-CoA dehydrogenase AcdA</fullName>
    </submittedName>
</protein>
<dbReference type="Pfam" id="PF02771">
    <property type="entry name" value="Acyl-CoA_dh_N"/>
    <property type="match status" value="1"/>
</dbReference>
<comment type="similarity">
    <text evidence="2 5">Belongs to the acyl-CoA dehydrogenase family.</text>
</comment>
<proteinExistence type="inferred from homology"/>
<dbReference type="Pfam" id="PF00441">
    <property type="entry name" value="Acyl-CoA_dh_1"/>
    <property type="match status" value="1"/>
</dbReference>
<keyword evidence="10" id="KW-1185">Reference proteome</keyword>
<keyword evidence="4 5" id="KW-0274">FAD</keyword>
<feature type="domain" description="Acyl-CoA dehydrogenase/oxidase N-terminal" evidence="8">
    <location>
        <begin position="5"/>
        <end position="117"/>
    </location>
</feature>
<dbReference type="SUPFAM" id="SSF56645">
    <property type="entry name" value="Acyl-CoA dehydrogenase NM domain-like"/>
    <property type="match status" value="1"/>
</dbReference>
<evidence type="ECO:0000259" key="7">
    <source>
        <dbReference type="Pfam" id="PF02770"/>
    </source>
</evidence>
<dbReference type="Gene3D" id="2.40.110.10">
    <property type="entry name" value="Butyryl-CoA Dehydrogenase, subunit A, domain 2"/>
    <property type="match status" value="1"/>
</dbReference>
<dbReference type="InterPro" id="IPR006091">
    <property type="entry name" value="Acyl-CoA_Oxase/DH_mid-dom"/>
</dbReference>
<dbReference type="PROSITE" id="PS00073">
    <property type="entry name" value="ACYL_COA_DH_2"/>
    <property type="match status" value="1"/>
</dbReference>
<comment type="caution">
    <text evidence="9">The sequence shown here is derived from an EMBL/GenBank/DDBJ whole genome shotgun (WGS) entry which is preliminary data.</text>
</comment>
<evidence type="ECO:0000256" key="5">
    <source>
        <dbReference type="RuleBase" id="RU362125"/>
    </source>
</evidence>
<keyword evidence="3 5" id="KW-0285">Flavoprotein</keyword>
<dbReference type="Pfam" id="PF02770">
    <property type="entry name" value="Acyl-CoA_dh_M"/>
    <property type="match status" value="1"/>
</dbReference>
<dbReference type="InterPro" id="IPR036250">
    <property type="entry name" value="AcylCo_DH-like_C"/>
</dbReference>
<dbReference type="SUPFAM" id="SSF47203">
    <property type="entry name" value="Acyl-CoA dehydrogenase C-terminal domain-like"/>
    <property type="match status" value="1"/>
</dbReference>
<dbReference type="Gene3D" id="1.10.540.10">
    <property type="entry name" value="Acyl-CoA dehydrogenase/oxidase, N-terminal domain"/>
    <property type="match status" value="1"/>
</dbReference>
<evidence type="ECO:0000256" key="3">
    <source>
        <dbReference type="ARBA" id="ARBA00022630"/>
    </source>
</evidence>
<feature type="domain" description="Acyl-CoA dehydrogenase/oxidase C-terminal" evidence="6">
    <location>
        <begin position="230"/>
        <end position="378"/>
    </location>
</feature>
<gene>
    <name evidence="9" type="primary">acdA</name>
    <name evidence="9" type="ORF">GCM10009850_078790</name>
</gene>
<dbReference type="EMBL" id="BAAAQX010000026">
    <property type="protein sequence ID" value="GAA2212417.1"/>
    <property type="molecule type" value="Genomic_DNA"/>
</dbReference>
<dbReference type="InterPro" id="IPR009100">
    <property type="entry name" value="AcylCoA_DH/oxidase_NM_dom_sf"/>
</dbReference>
<sequence>MYEWSEEHRELRAEFAHWYEALGEDHLEADRAAGPPMPQWERVRASGLLRLPFHAEWGGRGLDLLSTMYVLEGLGEGCRDGGLCFSVCTQIVSAGIPLQRFGSAELKARHLPGICDGGTITAHAITDPRGGSDVLGMGMTAKPDGDDHWVLDGDKVFVTNGPVADLIVVYAVTDASLGPFGLTAFLVERGTEGLEAGPDVPKMGLRSSPLGELSLRDCRIPAANVLGRPGMGFTVLDHVMRWEILCSFIVQVGAMRHRLDRCVAHATSRRQFGRPIGSFQMIADQIVEMKIGVETARRWLYDAAEGLVKGRDVTTDIAIAKVVASEANVKSALSAVQIFGGRGYLAETGLEKDLRDAVGGTIYSGTSQMQRIRIARMLGLKESQT</sequence>
<accession>A0ABP5PL76</accession>
<dbReference type="PANTHER" id="PTHR43884:SF12">
    <property type="entry name" value="ISOVALERYL-COA DEHYDROGENASE, MITOCHONDRIAL-RELATED"/>
    <property type="match status" value="1"/>
</dbReference>
<feature type="domain" description="Acyl-CoA oxidase/dehydrogenase middle" evidence="7">
    <location>
        <begin position="122"/>
        <end position="218"/>
    </location>
</feature>
<dbReference type="Gene3D" id="1.20.140.10">
    <property type="entry name" value="Butyryl-CoA Dehydrogenase, subunit A, domain 3"/>
    <property type="match status" value="1"/>
</dbReference>
<name>A0ABP5PL76_9ACTN</name>
<evidence type="ECO:0000313" key="10">
    <source>
        <dbReference type="Proteomes" id="UP001499843"/>
    </source>
</evidence>
<dbReference type="InterPro" id="IPR046373">
    <property type="entry name" value="Acyl-CoA_Oxase/DH_mid-dom_sf"/>
</dbReference>
<dbReference type="RefSeq" id="WP_344486880.1">
    <property type="nucleotide sequence ID" value="NZ_BAAAQX010000026.1"/>
</dbReference>
<keyword evidence="5" id="KW-0560">Oxidoreductase</keyword>
<evidence type="ECO:0000259" key="6">
    <source>
        <dbReference type="Pfam" id="PF00441"/>
    </source>
</evidence>
<dbReference type="InterPro" id="IPR013786">
    <property type="entry name" value="AcylCoA_DH/ox_N"/>
</dbReference>
<evidence type="ECO:0000313" key="9">
    <source>
        <dbReference type="EMBL" id="GAA2212417.1"/>
    </source>
</evidence>
<evidence type="ECO:0000256" key="1">
    <source>
        <dbReference type="ARBA" id="ARBA00001974"/>
    </source>
</evidence>
<evidence type="ECO:0000259" key="8">
    <source>
        <dbReference type="Pfam" id="PF02771"/>
    </source>
</evidence>
<reference evidence="10" key="1">
    <citation type="journal article" date="2019" name="Int. J. Syst. Evol. Microbiol.">
        <title>The Global Catalogue of Microorganisms (GCM) 10K type strain sequencing project: providing services to taxonomists for standard genome sequencing and annotation.</title>
        <authorList>
            <consortium name="The Broad Institute Genomics Platform"/>
            <consortium name="The Broad Institute Genome Sequencing Center for Infectious Disease"/>
            <person name="Wu L."/>
            <person name="Ma J."/>
        </authorList>
    </citation>
    <scope>NUCLEOTIDE SEQUENCE [LARGE SCALE GENOMIC DNA]</scope>
    <source>
        <strain evidence="10">JCM 16114</strain>
    </source>
</reference>
<evidence type="ECO:0000256" key="2">
    <source>
        <dbReference type="ARBA" id="ARBA00009347"/>
    </source>
</evidence>
<evidence type="ECO:0000256" key="4">
    <source>
        <dbReference type="ARBA" id="ARBA00022827"/>
    </source>
</evidence>